<gene>
    <name evidence="2" type="ORF">L3556_08470</name>
</gene>
<organism evidence="2 3">
    <name type="scientific">Candidatus Synechococcus calcipolaris G9</name>
    <dbReference type="NCBI Taxonomy" id="1497997"/>
    <lineage>
        <taxon>Bacteria</taxon>
        <taxon>Bacillati</taxon>
        <taxon>Cyanobacteriota</taxon>
        <taxon>Cyanophyceae</taxon>
        <taxon>Synechococcales</taxon>
        <taxon>Synechococcaceae</taxon>
        <taxon>Synechococcus</taxon>
    </lineage>
</organism>
<dbReference type="Proteomes" id="UP001154265">
    <property type="component" value="Unassembled WGS sequence"/>
</dbReference>
<keyword evidence="3" id="KW-1185">Reference proteome</keyword>
<dbReference type="EMBL" id="JAKKUT010000002">
    <property type="protein sequence ID" value="MDG2990959.1"/>
    <property type="molecule type" value="Genomic_DNA"/>
</dbReference>
<proteinExistence type="predicted"/>
<evidence type="ECO:0000313" key="3">
    <source>
        <dbReference type="Proteomes" id="UP001154265"/>
    </source>
</evidence>
<evidence type="ECO:0000313" key="2">
    <source>
        <dbReference type="EMBL" id="MDG2990959.1"/>
    </source>
</evidence>
<reference evidence="2" key="2">
    <citation type="submission" date="2022-01" db="EMBL/GenBank/DDBJ databases">
        <authorList>
            <person name="Zivanovic Y."/>
            <person name="Moreira D."/>
            <person name="Lopez-Garcia P."/>
        </authorList>
    </citation>
    <scope>NUCLEOTIDE SEQUENCE</scope>
    <source>
        <strain evidence="2">G9</strain>
    </source>
</reference>
<feature type="chain" id="PRO_5047098684" description="Lactococcin 972 family bacteriocin" evidence="1">
    <location>
        <begin position="26"/>
        <end position="114"/>
    </location>
</feature>
<accession>A0ABT6EZF8</accession>
<evidence type="ECO:0000256" key="1">
    <source>
        <dbReference type="SAM" id="SignalP"/>
    </source>
</evidence>
<dbReference type="RefSeq" id="WP_277866844.1">
    <property type="nucleotide sequence ID" value="NZ_JAKKUT010000002.1"/>
</dbReference>
<protein>
    <recommendedName>
        <fullName evidence="4">Lactococcin 972 family bacteriocin</fullName>
    </recommendedName>
</protein>
<evidence type="ECO:0008006" key="4">
    <source>
        <dbReference type="Google" id="ProtNLM"/>
    </source>
</evidence>
<comment type="caution">
    <text evidence="2">The sequence shown here is derived from an EMBL/GenBank/DDBJ whole genome shotgun (WGS) entry which is preliminary data.</text>
</comment>
<sequence length="114" mass="12212">MLKSLGIVGGLGVAVIMTAAMPVLAEQEVPVARDSNGRVYTADMDSREFYQNSNGVTQVDFSLSTEGDGYWHDATASCNPYDVKSEFYGWDWSGTRSYAAGTVGGDIARAVCAR</sequence>
<feature type="signal peptide" evidence="1">
    <location>
        <begin position="1"/>
        <end position="25"/>
    </location>
</feature>
<keyword evidence="1" id="KW-0732">Signal</keyword>
<name>A0ABT6EZF8_9SYNE</name>
<reference evidence="2" key="1">
    <citation type="journal article" date="2022" name="Genome Biol. Evol.">
        <title>A New Gene Family Diagnostic for Intracellular Biomineralization of Amorphous Ca Carbonates by Cyanobacteria.</title>
        <authorList>
            <person name="Benzerara K."/>
            <person name="Duprat E."/>
            <person name="Bitard-Feildel T."/>
            <person name="Caumes G."/>
            <person name="Cassier-Chauvat C."/>
            <person name="Chauvat F."/>
            <person name="Dezi M."/>
            <person name="Diop S.I."/>
            <person name="Gaschignard G."/>
            <person name="Gorgen S."/>
            <person name="Gugger M."/>
            <person name="Lopez-Garcia P."/>
            <person name="Millet M."/>
            <person name="Skouri-Panet F."/>
            <person name="Moreira D."/>
            <person name="Callebaut I."/>
        </authorList>
    </citation>
    <scope>NUCLEOTIDE SEQUENCE</scope>
    <source>
        <strain evidence="2">G9</strain>
    </source>
</reference>